<organism evidence="2 3">
    <name type="scientific">Streptomyces violascens</name>
    <dbReference type="NCBI Taxonomy" id="67381"/>
    <lineage>
        <taxon>Bacteria</taxon>
        <taxon>Bacillati</taxon>
        <taxon>Actinomycetota</taxon>
        <taxon>Actinomycetes</taxon>
        <taxon>Kitasatosporales</taxon>
        <taxon>Streptomycetaceae</taxon>
        <taxon>Streptomyces</taxon>
    </lineage>
</organism>
<dbReference type="InterPro" id="IPR021944">
    <property type="entry name" value="DUF3560"/>
</dbReference>
<evidence type="ECO:0000313" key="3">
    <source>
        <dbReference type="Proteomes" id="UP001050808"/>
    </source>
</evidence>
<sequence>MTANLIRIVHTRRDGTLLEGSRKHDGASELVRPHGFRYFPSLGCLGITRSRDRQAQKWRIDSAAEALRAAGWHVEVEIDEDVRRSFAEAERTEQAEARAERFAGYADNAASRSQSLSDQAHGMASRIPFGQPVLVGHHSERADRRSRERISSAQDKSFAEAGKASHWADRERATASYETFRKSPRLTLRRIERLEADLRRVKKWRKGKSAGRFERDIANPETVTELDRRYLELTEEISFWRDIVKKAEANGHKFWGQCDFQKGDFARVRGRWYEVLRSNPKTLTVPRTLDPHNRVITRANCGERLVTHTIPYDEVFGHRSAEEQEAQMAAGDDQPPA</sequence>
<dbReference type="EMBL" id="BNDY01000017">
    <property type="protein sequence ID" value="GHI41214.1"/>
    <property type="molecule type" value="Genomic_DNA"/>
</dbReference>
<name>A0ABQ3QVA3_9ACTN</name>
<dbReference type="RefSeq" id="WP_189966463.1">
    <property type="nucleotide sequence ID" value="NZ_BMUA01000016.1"/>
</dbReference>
<dbReference type="Proteomes" id="UP001050808">
    <property type="component" value="Unassembled WGS sequence"/>
</dbReference>
<feature type="compositionally biased region" description="Basic and acidic residues" evidence="1">
    <location>
        <begin position="138"/>
        <end position="150"/>
    </location>
</feature>
<comment type="caution">
    <text evidence="2">The sequence shown here is derived from an EMBL/GenBank/DDBJ whole genome shotgun (WGS) entry which is preliminary data.</text>
</comment>
<protein>
    <recommendedName>
        <fullName evidence="4">DUF3560 domain-containing protein</fullName>
    </recommendedName>
</protein>
<feature type="region of interest" description="Disordered" evidence="1">
    <location>
        <begin position="138"/>
        <end position="165"/>
    </location>
</feature>
<evidence type="ECO:0000256" key="1">
    <source>
        <dbReference type="SAM" id="MobiDB-lite"/>
    </source>
</evidence>
<reference evidence="2" key="1">
    <citation type="submission" date="2024-05" db="EMBL/GenBank/DDBJ databases">
        <title>Whole genome shotgun sequence of Streptomyces violascens NBRC 12920.</title>
        <authorList>
            <person name="Komaki H."/>
            <person name="Tamura T."/>
        </authorList>
    </citation>
    <scope>NUCLEOTIDE SEQUENCE</scope>
    <source>
        <strain evidence="2">NBRC 12920</strain>
    </source>
</reference>
<gene>
    <name evidence="2" type="ORF">Sviol_56220</name>
</gene>
<evidence type="ECO:0008006" key="4">
    <source>
        <dbReference type="Google" id="ProtNLM"/>
    </source>
</evidence>
<keyword evidence="3" id="KW-1185">Reference proteome</keyword>
<dbReference type="Pfam" id="PF12083">
    <property type="entry name" value="DUF3560"/>
    <property type="match status" value="1"/>
</dbReference>
<accession>A0ABQ3QVA3</accession>
<evidence type="ECO:0000313" key="2">
    <source>
        <dbReference type="EMBL" id="GHI41214.1"/>
    </source>
</evidence>
<proteinExistence type="predicted"/>